<keyword evidence="10" id="KW-1185">Reference proteome</keyword>
<evidence type="ECO:0000313" key="10">
    <source>
        <dbReference type="Proteomes" id="UP000789572"/>
    </source>
</evidence>
<comment type="subcellular location">
    <subcellularLocation>
        <location evidence="2">Nucleus</location>
    </subcellularLocation>
</comment>
<dbReference type="OrthoDB" id="2445244at2759"/>
<comment type="cofactor">
    <cofactor evidence="1">
        <name>a divalent metal cation</name>
        <dbReference type="ChEBI" id="CHEBI:60240"/>
    </cofactor>
</comment>
<dbReference type="PANTHER" id="PTHR22930:SF85">
    <property type="entry name" value="GH03217P-RELATED"/>
    <property type="match status" value="1"/>
</dbReference>
<reference evidence="9" key="1">
    <citation type="submission" date="2021-06" db="EMBL/GenBank/DDBJ databases">
        <authorList>
            <person name="Kallberg Y."/>
            <person name="Tangrot J."/>
            <person name="Rosling A."/>
        </authorList>
    </citation>
    <scope>NUCLEOTIDE SEQUENCE</scope>
    <source>
        <strain evidence="9">IA702</strain>
    </source>
</reference>
<sequence length="200" mass="22821">MSRNTFDSLVNEICGHEVFQQRNIKHQKPIGLQLAVTLKRLGSNTNIRDIASMFGIADGTVMKYQERVITALKSLKGKYVVWPRGEYCRMVHDQFQEVSGFPNVIGTIDGSHIPLWEAPSNKNKDVYYSRKQRYGIHLQGVVDHDGLFTTYNVGWPASVHDAKVFKNSSVVKMRSQFFIEQDYLLVDGAYPLSEFTITPF</sequence>
<keyword evidence="6" id="KW-0378">Hydrolase</keyword>
<dbReference type="Pfam" id="PF13359">
    <property type="entry name" value="DDE_Tnp_4"/>
    <property type="match status" value="1"/>
</dbReference>
<dbReference type="AlphaFoldDB" id="A0A9N9CXQ5"/>
<proteinExistence type="inferred from homology"/>
<evidence type="ECO:0000256" key="6">
    <source>
        <dbReference type="ARBA" id="ARBA00022801"/>
    </source>
</evidence>
<comment type="caution">
    <text evidence="9">The sequence shown here is derived from an EMBL/GenBank/DDBJ whole genome shotgun (WGS) entry which is preliminary data.</text>
</comment>
<evidence type="ECO:0000256" key="4">
    <source>
        <dbReference type="ARBA" id="ARBA00022722"/>
    </source>
</evidence>
<evidence type="ECO:0000256" key="5">
    <source>
        <dbReference type="ARBA" id="ARBA00022723"/>
    </source>
</evidence>
<evidence type="ECO:0000256" key="1">
    <source>
        <dbReference type="ARBA" id="ARBA00001968"/>
    </source>
</evidence>
<keyword evidence="5" id="KW-0479">Metal-binding</keyword>
<gene>
    <name evidence="9" type="ORF">POCULU_LOCUS8349</name>
</gene>
<dbReference type="GO" id="GO:0005634">
    <property type="term" value="C:nucleus"/>
    <property type="evidence" value="ECO:0007669"/>
    <property type="project" value="UniProtKB-SubCell"/>
</dbReference>
<organism evidence="9 10">
    <name type="scientific">Paraglomus occultum</name>
    <dbReference type="NCBI Taxonomy" id="144539"/>
    <lineage>
        <taxon>Eukaryota</taxon>
        <taxon>Fungi</taxon>
        <taxon>Fungi incertae sedis</taxon>
        <taxon>Mucoromycota</taxon>
        <taxon>Glomeromycotina</taxon>
        <taxon>Glomeromycetes</taxon>
        <taxon>Paraglomerales</taxon>
        <taxon>Paraglomeraceae</taxon>
        <taxon>Paraglomus</taxon>
    </lineage>
</organism>
<dbReference type="InterPro" id="IPR027806">
    <property type="entry name" value="HARBI1_dom"/>
</dbReference>
<evidence type="ECO:0000259" key="8">
    <source>
        <dbReference type="Pfam" id="PF13359"/>
    </source>
</evidence>
<feature type="domain" description="DDE Tnp4" evidence="8">
    <location>
        <begin position="108"/>
        <end position="200"/>
    </location>
</feature>
<dbReference type="GO" id="GO:0016787">
    <property type="term" value="F:hydrolase activity"/>
    <property type="evidence" value="ECO:0007669"/>
    <property type="project" value="UniProtKB-KW"/>
</dbReference>
<dbReference type="PANTHER" id="PTHR22930">
    <property type="match status" value="1"/>
</dbReference>
<accession>A0A9N9CXQ5</accession>
<evidence type="ECO:0000256" key="2">
    <source>
        <dbReference type="ARBA" id="ARBA00004123"/>
    </source>
</evidence>
<name>A0A9N9CXQ5_9GLOM</name>
<dbReference type="GO" id="GO:0046872">
    <property type="term" value="F:metal ion binding"/>
    <property type="evidence" value="ECO:0007669"/>
    <property type="project" value="UniProtKB-KW"/>
</dbReference>
<dbReference type="EMBL" id="CAJVPJ010002361">
    <property type="protein sequence ID" value="CAG8619505.1"/>
    <property type="molecule type" value="Genomic_DNA"/>
</dbReference>
<evidence type="ECO:0000256" key="7">
    <source>
        <dbReference type="ARBA" id="ARBA00023242"/>
    </source>
</evidence>
<keyword evidence="4" id="KW-0540">Nuclease</keyword>
<keyword evidence="7" id="KW-0539">Nucleus</keyword>
<evidence type="ECO:0000256" key="3">
    <source>
        <dbReference type="ARBA" id="ARBA00006958"/>
    </source>
</evidence>
<dbReference type="InterPro" id="IPR045249">
    <property type="entry name" value="HARBI1-like"/>
</dbReference>
<dbReference type="GO" id="GO:0004518">
    <property type="term" value="F:nuclease activity"/>
    <property type="evidence" value="ECO:0007669"/>
    <property type="project" value="UniProtKB-KW"/>
</dbReference>
<dbReference type="Proteomes" id="UP000789572">
    <property type="component" value="Unassembled WGS sequence"/>
</dbReference>
<comment type="similarity">
    <text evidence="3">Belongs to the HARBI1 family.</text>
</comment>
<protein>
    <submittedName>
        <fullName evidence="9">629_t:CDS:1</fullName>
    </submittedName>
</protein>
<evidence type="ECO:0000313" key="9">
    <source>
        <dbReference type="EMBL" id="CAG8619505.1"/>
    </source>
</evidence>